<gene>
    <name evidence="6" type="ORF">SAMN05444515_101369</name>
</gene>
<dbReference type="RefSeq" id="WP_177169800.1">
    <property type="nucleotide sequence ID" value="NZ_FOAA01000001.1"/>
</dbReference>
<sequence>MTASPTHIIHTLQLGPMDNFIYLVEDKATRQAAIVDPAWEVDQALERARSLGLEITHILLTHTHQDHINGLDEVREQTGAEVHLLKAEADYWGQAPADAVLHNEGDEIRLGNTPIQVIHTPGHTPGGTCYHLGDDLITGDTLFVYGCGRCDLKQGDPKAMLRSLKRLRDELPGQTVIHPGHDYGVQPTSTLSEQAQGNPFMHFEDEAAFVHYRMEEHDRVRSGPYGPERPPVSP</sequence>
<dbReference type="AlphaFoldDB" id="A0A1H7FXZ1"/>
<dbReference type="PANTHER" id="PTHR46233">
    <property type="entry name" value="HYDROXYACYLGLUTATHIONE HYDROLASE GLOC"/>
    <property type="match status" value="1"/>
</dbReference>
<keyword evidence="3" id="KW-0378">Hydrolase</keyword>
<comment type="cofactor">
    <cofactor evidence="1">
        <name>Zn(2+)</name>
        <dbReference type="ChEBI" id="CHEBI:29105"/>
    </cofactor>
</comment>
<evidence type="ECO:0000256" key="2">
    <source>
        <dbReference type="ARBA" id="ARBA00022723"/>
    </source>
</evidence>
<dbReference type="CDD" id="cd16275">
    <property type="entry name" value="BaeB-like_MBL-fold"/>
    <property type="match status" value="1"/>
</dbReference>
<evidence type="ECO:0000256" key="1">
    <source>
        <dbReference type="ARBA" id="ARBA00001947"/>
    </source>
</evidence>
<dbReference type="SMART" id="SM00849">
    <property type="entry name" value="Lactamase_B"/>
    <property type="match status" value="1"/>
</dbReference>
<evidence type="ECO:0000259" key="5">
    <source>
        <dbReference type="SMART" id="SM00849"/>
    </source>
</evidence>
<proteinExistence type="predicted"/>
<dbReference type="Proteomes" id="UP000199256">
    <property type="component" value="Unassembled WGS sequence"/>
</dbReference>
<dbReference type="GO" id="GO:0046872">
    <property type="term" value="F:metal ion binding"/>
    <property type="evidence" value="ECO:0007669"/>
    <property type="project" value="UniProtKB-KW"/>
</dbReference>
<evidence type="ECO:0000256" key="3">
    <source>
        <dbReference type="ARBA" id="ARBA00022801"/>
    </source>
</evidence>
<keyword evidence="4" id="KW-0862">Zinc</keyword>
<protein>
    <submittedName>
        <fullName evidence="6">Glyoxylase, beta-lactamase superfamily II</fullName>
    </submittedName>
</protein>
<dbReference type="Gene3D" id="3.60.15.10">
    <property type="entry name" value="Ribonuclease Z/Hydroxyacylglutathione hydrolase-like"/>
    <property type="match status" value="1"/>
</dbReference>
<keyword evidence="2" id="KW-0479">Metal-binding</keyword>
<dbReference type="Pfam" id="PF00753">
    <property type="entry name" value="Lactamase_B"/>
    <property type="match status" value="1"/>
</dbReference>
<keyword evidence="7" id="KW-1185">Reference proteome</keyword>
<dbReference type="InterPro" id="IPR051453">
    <property type="entry name" value="MBL_Glyoxalase_II"/>
</dbReference>
<organism evidence="6 7">
    <name type="scientific">Ectothiorhodospira marina</name>
    <dbReference type="NCBI Taxonomy" id="1396821"/>
    <lineage>
        <taxon>Bacteria</taxon>
        <taxon>Pseudomonadati</taxon>
        <taxon>Pseudomonadota</taxon>
        <taxon>Gammaproteobacteria</taxon>
        <taxon>Chromatiales</taxon>
        <taxon>Ectothiorhodospiraceae</taxon>
        <taxon>Ectothiorhodospira</taxon>
    </lineage>
</organism>
<dbReference type="InterPro" id="IPR036866">
    <property type="entry name" value="RibonucZ/Hydroxyglut_hydro"/>
</dbReference>
<evidence type="ECO:0000313" key="6">
    <source>
        <dbReference type="EMBL" id="SEK30664.1"/>
    </source>
</evidence>
<dbReference type="STRING" id="1396821.SAMN05444515_101369"/>
<dbReference type="SUPFAM" id="SSF56281">
    <property type="entry name" value="Metallo-hydrolase/oxidoreductase"/>
    <property type="match status" value="1"/>
</dbReference>
<dbReference type="PANTHER" id="PTHR46233:SF3">
    <property type="entry name" value="HYDROXYACYLGLUTATHIONE HYDROLASE GLOC"/>
    <property type="match status" value="1"/>
</dbReference>
<evidence type="ECO:0000313" key="7">
    <source>
        <dbReference type="Proteomes" id="UP000199256"/>
    </source>
</evidence>
<dbReference type="EMBL" id="FOAA01000001">
    <property type="protein sequence ID" value="SEK30664.1"/>
    <property type="molecule type" value="Genomic_DNA"/>
</dbReference>
<reference evidence="7" key="1">
    <citation type="submission" date="2016-10" db="EMBL/GenBank/DDBJ databases">
        <authorList>
            <person name="Varghese N."/>
            <person name="Submissions S."/>
        </authorList>
    </citation>
    <scope>NUCLEOTIDE SEQUENCE [LARGE SCALE GENOMIC DNA]</scope>
    <source>
        <strain evidence="7">DSM 241</strain>
    </source>
</reference>
<accession>A0A1H7FXZ1</accession>
<dbReference type="GO" id="GO:0016787">
    <property type="term" value="F:hydrolase activity"/>
    <property type="evidence" value="ECO:0007669"/>
    <property type="project" value="UniProtKB-KW"/>
</dbReference>
<dbReference type="InterPro" id="IPR001279">
    <property type="entry name" value="Metallo-B-lactamas"/>
</dbReference>
<feature type="domain" description="Metallo-beta-lactamase" evidence="5">
    <location>
        <begin position="18"/>
        <end position="181"/>
    </location>
</feature>
<name>A0A1H7FXZ1_9GAMM</name>
<evidence type="ECO:0000256" key="4">
    <source>
        <dbReference type="ARBA" id="ARBA00022833"/>
    </source>
</evidence>